<evidence type="ECO:0000313" key="3">
    <source>
        <dbReference type="Proteomes" id="UP000286045"/>
    </source>
</evidence>
<dbReference type="Proteomes" id="UP000286045">
    <property type="component" value="Unassembled WGS sequence"/>
</dbReference>
<keyword evidence="3" id="KW-1185">Reference proteome</keyword>
<keyword evidence="1" id="KW-0732">Signal</keyword>
<evidence type="ECO:0000256" key="1">
    <source>
        <dbReference type="SAM" id="SignalP"/>
    </source>
</evidence>
<comment type="caution">
    <text evidence="2">The sequence shown here is derived from an EMBL/GenBank/DDBJ whole genome shotgun (WGS) entry which is preliminary data.</text>
</comment>
<organism evidence="2 3">
    <name type="scientific">Xylaria grammica</name>
    <dbReference type="NCBI Taxonomy" id="363999"/>
    <lineage>
        <taxon>Eukaryota</taxon>
        <taxon>Fungi</taxon>
        <taxon>Dikarya</taxon>
        <taxon>Ascomycota</taxon>
        <taxon>Pezizomycotina</taxon>
        <taxon>Sordariomycetes</taxon>
        <taxon>Xylariomycetidae</taxon>
        <taxon>Xylariales</taxon>
        <taxon>Xylariaceae</taxon>
        <taxon>Xylaria</taxon>
    </lineage>
</organism>
<accession>A0A439CR75</accession>
<gene>
    <name evidence="2" type="ORF">EKO27_g10433</name>
</gene>
<feature type="chain" id="PRO_5019382965" evidence="1">
    <location>
        <begin position="18"/>
        <end position="113"/>
    </location>
</feature>
<sequence length="113" mass="12409">MRATILSLLFAAGLASAQEYRVAVIVESPTNKTCAPYKNSTIEFDQSTPYYNTNGNLDRVVGLYIGQNESLCIPYNADGSPTIPTNDNYYFGFGDAIHVFPPVKVDYILCGLE</sequence>
<evidence type="ECO:0000313" key="2">
    <source>
        <dbReference type="EMBL" id="RWA04674.1"/>
    </source>
</evidence>
<feature type="signal peptide" evidence="1">
    <location>
        <begin position="1"/>
        <end position="17"/>
    </location>
</feature>
<reference evidence="2 3" key="1">
    <citation type="submission" date="2018-12" db="EMBL/GenBank/DDBJ databases">
        <title>Draft genome sequence of Xylaria grammica IHI A82.</title>
        <authorList>
            <person name="Buettner E."/>
            <person name="Kellner H."/>
        </authorList>
    </citation>
    <scope>NUCLEOTIDE SEQUENCE [LARGE SCALE GENOMIC DNA]</scope>
    <source>
        <strain evidence="2 3">IHI A82</strain>
    </source>
</reference>
<dbReference type="AlphaFoldDB" id="A0A439CR75"/>
<name>A0A439CR75_9PEZI</name>
<proteinExistence type="predicted"/>
<protein>
    <submittedName>
        <fullName evidence="2">Uncharacterized protein</fullName>
    </submittedName>
</protein>
<dbReference type="EMBL" id="RYZI01000533">
    <property type="protein sequence ID" value="RWA04674.1"/>
    <property type="molecule type" value="Genomic_DNA"/>
</dbReference>